<proteinExistence type="predicted"/>
<comment type="caution">
    <text evidence="2">The sequence shown here is derived from an EMBL/GenBank/DDBJ whole genome shotgun (WGS) entry which is preliminary data.</text>
</comment>
<protein>
    <recommendedName>
        <fullName evidence="4">Cell wall protein YJL171C/Tos1 C-terminal domain-containing protein</fullName>
    </recommendedName>
</protein>
<feature type="signal peptide" evidence="1">
    <location>
        <begin position="1"/>
        <end position="21"/>
    </location>
</feature>
<accession>A0A1S9RTM3</accession>
<gene>
    <name evidence="2" type="ORF">PEBR_11191</name>
</gene>
<dbReference type="Proteomes" id="UP000190744">
    <property type="component" value="Unassembled WGS sequence"/>
</dbReference>
<evidence type="ECO:0000256" key="1">
    <source>
        <dbReference type="SAM" id="SignalP"/>
    </source>
</evidence>
<evidence type="ECO:0008006" key="4">
    <source>
        <dbReference type="Google" id="ProtNLM"/>
    </source>
</evidence>
<evidence type="ECO:0000313" key="2">
    <source>
        <dbReference type="EMBL" id="OOQ88726.1"/>
    </source>
</evidence>
<organism evidence="2 3">
    <name type="scientific">Penicillium brasilianum</name>
    <dbReference type="NCBI Taxonomy" id="104259"/>
    <lineage>
        <taxon>Eukaryota</taxon>
        <taxon>Fungi</taxon>
        <taxon>Dikarya</taxon>
        <taxon>Ascomycota</taxon>
        <taxon>Pezizomycotina</taxon>
        <taxon>Eurotiomycetes</taxon>
        <taxon>Eurotiomycetidae</taxon>
        <taxon>Eurotiales</taxon>
        <taxon>Aspergillaceae</taxon>
        <taxon>Penicillium</taxon>
    </lineage>
</organism>
<evidence type="ECO:0000313" key="3">
    <source>
        <dbReference type="Proteomes" id="UP000190744"/>
    </source>
</evidence>
<keyword evidence="1" id="KW-0732">Signal</keyword>
<reference evidence="3" key="1">
    <citation type="submission" date="2015-09" db="EMBL/GenBank/DDBJ databases">
        <authorList>
            <person name="Fill T.P."/>
            <person name="Baretta J.F."/>
            <person name="de Almeida L.G."/>
            <person name="Rocha M."/>
            <person name="de Souza D.H."/>
            <person name="Malavazi I."/>
            <person name="Cerdeira L.T."/>
            <person name="Hong H."/>
            <person name="Samborskyy M."/>
            <person name="de Vasconcelos A.T."/>
            <person name="Leadlay P."/>
            <person name="Rodrigues-Filho E."/>
        </authorList>
    </citation>
    <scope>NUCLEOTIDE SEQUENCE [LARGE SCALE GENOMIC DNA]</scope>
    <source>
        <strain evidence="3">LaBioMMi 136</strain>
    </source>
</reference>
<sequence length="230" mass="25340">MFFVSASKAFVALTIVSYAAANPLSLPQWSLVGPNDQPPQAPIQGFNKPQSTAHGSQAGLGGLNVDSIKYGRCYFFTNPVDEHLGSDGGYYAYLKFGSNDRRRPFRLCRELDSCSQGGPVSDHGKFWLQDFHGSGASKGRNIVAGNEYGYLYPSCPGYTNYLHFKAYDDSDVGDGEGYVRLKLVDEKANYNGLEINGANYPYLSSNQQQTISVKFHPVRCPDDEDDMSEL</sequence>
<dbReference type="AlphaFoldDB" id="A0A1S9RTM3"/>
<dbReference type="EMBL" id="LJBN01000117">
    <property type="protein sequence ID" value="OOQ88726.1"/>
    <property type="molecule type" value="Genomic_DNA"/>
</dbReference>
<feature type="chain" id="PRO_5013227410" description="Cell wall protein YJL171C/Tos1 C-terminal domain-containing protein" evidence="1">
    <location>
        <begin position="22"/>
        <end position="230"/>
    </location>
</feature>
<name>A0A1S9RTM3_PENBI</name>